<keyword evidence="4" id="KW-1185">Reference proteome</keyword>
<comment type="caution">
    <text evidence="2">The sequence shown here is derived from an EMBL/GenBank/DDBJ whole genome shotgun (WGS) entry which is preliminary data.</text>
</comment>
<dbReference type="EMBL" id="CAUDLI010000008">
    <property type="protein sequence ID" value="CAJ0892977.1"/>
    <property type="molecule type" value="Genomic_DNA"/>
</dbReference>
<reference evidence="2 4" key="1">
    <citation type="submission" date="2023-07" db="EMBL/GenBank/DDBJ databases">
        <authorList>
            <person name="Peeters C."/>
        </authorList>
    </citation>
    <scope>NUCLEOTIDE SEQUENCE</scope>
    <source>
        <strain evidence="3 4">LMG 32965</strain>
        <strain evidence="2">R-77567</strain>
    </source>
</reference>
<protein>
    <submittedName>
        <fullName evidence="2">Uncharacterized protein</fullName>
    </submittedName>
</protein>
<accession>A0AAD2C0N9</accession>
<dbReference type="EMBL" id="CAUDKO010000007">
    <property type="protein sequence ID" value="CAJ0881424.1"/>
    <property type="molecule type" value="Genomic_DNA"/>
</dbReference>
<evidence type="ECO:0000256" key="1">
    <source>
        <dbReference type="SAM" id="MobiDB-lite"/>
    </source>
</evidence>
<feature type="region of interest" description="Disordered" evidence="1">
    <location>
        <begin position="53"/>
        <end position="86"/>
    </location>
</feature>
<gene>
    <name evidence="3" type="ORF">R77564_03674</name>
    <name evidence="2" type="ORF">R77567_03387</name>
</gene>
<evidence type="ECO:0000313" key="3">
    <source>
        <dbReference type="EMBL" id="CAJ0892977.1"/>
    </source>
</evidence>
<evidence type="ECO:0000313" key="2">
    <source>
        <dbReference type="EMBL" id="CAJ0881424.1"/>
    </source>
</evidence>
<dbReference type="Proteomes" id="UP001189792">
    <property type="component" value="Unassembled WGS sequence"/>
</dbReference>
<evidence type="ECO:0000313" key="5">
    <source>
        <dbReference type="Proteomes" id="UP001190491"/>
    </source>
</evidence>
<dbReference type="Proteomes" id="UP001190491">
    <property type="component" value="Unassembled WGS sequence"/>
</dbReference>
<organism evidence="2 5">
    <name type="scientific">Ralstonia flatus</name>
    <dbReference type="NCBI Taxonomy" id="3058601"/>
    <lineage>
        <taxon>Bacteria</taxon>
        <taxon>Pseudomonadati</taxon>
        <taxon>Pseudomonadota</taxon>
        <taxon>Betaproteobacteria</taxon>
        <taxon>Burkholderiales</taxon>
        <taxon>Burkholderiaceae</taxon>
        <taxon>Ralstonia</taxon>
    </lineage>
</organism>
<dbReference type="AlphaFoldDB" id="A0AAD2C0N9"/>
<sequence>MTTHANGAIVERDLPDGAIRFDVYEDGKVAGTALSLEDALGILAKLKLKRLRASAVEGERPQPPAGTVEPVEEEDDDWPPRPDMYR</sequence>
<dbReference type="RefSeq" id="WP_316857392.1">
    <property type="nucleotide sequence ID" value="NZ_CAUDKO010000007.1"/>
</dbReference>
<evidence type="ECO:0000313" key="4">
    <source>
        <dbReference type="Proteomes" id="UP001189792"/>
    </source>
</evidence>
<proteinExistence type="predicted"/>
<name>A0AAD2C0N9_9RALS</name>